<dbReference type="STRING" id="197479.BFW38_06450"/>
<dbReference type="InterPro" id="IPR044000">
    <property type="entry name" value="Phage_tube_2"/>
</dbReference>
<accession>A0A1E2V999</accession>
<gene>
    <name evidence="1" type="ORF">BFW38_06450</name>
</gene>
<name>A0A1E2V999_9GAMM</name>
<sequence length="383" mass="41218">MQNNSKRRLVLLGLENPDGSIDGEMQALEVQSAFAMKPAGDTKDRDVVRPTMSKSGSRVGAKNWDITLPLELKGGGLGESGAINPPPLHSALLACGMVREPGLMLSVSGVSTPFKFGDELTNSTTSDVVGVVMRYVPSSDGEGLLWLRDVKNLPADADELIADASTAIAGTYQHAWVYRCESDRALHRTATVHAHLDGQRRIATRTCGTWSFEWTAGEYCTVQFSLKGIYESPANVAIPSAEFDDIEPPIGESAGLVMADYPAEIGTIEKLSFDLAADVQAVPDINSPNGRKTYRIADRKPTGSIDPETVTLDAFNPFALWEGGEKAAISATLGNEMGFQTSLLINYAKVTEISDNSRAGSDVYGLSFEATGSKDDEFYLIFH</sequence>
<comment type="caution">
    <text evidence="1">The sequence shown here is derived from an EMBL/GenBank/DDBJ whole genome shotgun (WGS) entry which is preliminary data.</text>
</comment>
<dbReference type="RefSeq" id="WP_068997651.1">
    <property type="nucleotide sequence ID" value="NZ_MDTQ01000001.1"/>
</dbReference>
<evidence type="ECO:0000313" key="1">
    <source>
        <dbReference type="EMBL" id="ODC03235.1"/>
    </source>
</evidence>
<dbReference type="Pfam" id="PF18906">
    <property type="entry name" value="Phage_tube_2"/>
    <property type="match status" value="1"/>
</dbReference>
<proteinExistence type="predicted"/>
<evidence type="ECO:0008006" key="3">
    <source>
        <dbReference type="Google" id="ProtNLM"/>
    </source>
</evidence>
<dbReference type="Proteomes" id="UP000094291">
    <property type="component" value="Unassembled WGS sequence"/>
</dbReference>
<protein>
    <recommendedName>
        <fullName evidence="3">Phage tail protein</fullName>
    </recommendedName>
</protein>
<evidence type="ECO:0000313" key="2">
    <source>
        <dbReference type="Proteomes" id="UP000094291"/>
    </source>
</evidence>
<dbReference type="AlphaFoldDB" id="A0A1E2V999"/>
<keyword evidence="2" id="KW-1185">Reference proteome</keyword>
<organism evidence="1 2">
    <name type="scientific">Terasakiispira papahanaumokuakeensis</name>
    <dbReference type="NCBI Taxonomy" id="197479"/>
    <lineage>
        <taxon>Bacteria</taxon>
        <taxon>Pseudomonadati</taxon>
        <taxon>Pseudomonadota</taxon>
        <taxon>Gammaproteobacteria</taxon>
        <taxon>Oceanospirillales</taxon>
        <taxon>Terasakiispira</taxon>
    </lineage>
</organism>
<dbReference type="EMBL" id="MDTQ01000001">
    <property type="protein sequence ID" value="ODC03235.1"/>
    <property type="molecule type" value="Genomic_DNA"/>
</dbReference>
<reference evidence="1 2" key="1">
    <citation type="submission" date="2016-08" db="EMBL/GenBank/DDBJ databases">
        <authorList>
            <person name="Seilhamer J.J."/>
        </authorList>
    </citation>
    <scope>NUCLEOTIDE SEQUENCE [LARGE SCALE GENOMIC DNA]</scope>
    <source>
        <strain evidence="1 2">PH27A</strain>
    </source>
</reference>
<dbReference type="OrthoDB" id="6147138at2"/>